<evidence type="ECO:0000256" key="1">
    <source>
        <dbReference type="ARBA" id="ARBA00022737"/>
    </source>
</evidence>
<dbReference type="PROSITE" id="PS50088">
    <property type="entry name" value="ANK_REPEAT"/>
    <property type="match status" value="2"/>
</dbReference>
<dbReference type="AlphaFoldDB" id="A0A7R8ZL97"/>
<keyword evidence="2" id="KW-0040">ANK repeat</keyword>
<reference evidence="3" key="1">
    <citation type="submission" date="2020-11" db="EMBL/GenBank/DDBJ databases">
        <authorList>
            <person name="Tran Van P."/>
        </authorList>
    </citation>
    <scope>NUCLEOTIDE SEQUENCE</scope>
</reference>
<dbReference type="InterPro" id="IPR002110">
    <property type="entry name" value="Ankyrin_rpt"/>
</dbReference>
<evidence type="ECO:0000256" key="2">
    <source>
        <dbReference type="ARBA" id="ARBA00023043"/>
    </source>
</evidence>
<dbReference type="GO" id="GO:0004842">
    <property type="term" value="F:ubiquitin-protein transferase activity"/>
    <property type="evidence" value="ECO:0007669"/>
    <property type="project" value="TreeGrafter"/>
</dbReference>
<sequence length="181" mass="19634">MNGGLLVHLPPSPPPSPEEHQTGDDEVSELESVGECTMESCPSPDLPDASFASTTPPPEGRDPLSPPSPREEDVTSLSPSCDLQEVFRLAVRRESVEDACTLLEKWGEHCLDVNSFDAEGLTALHEACLQGNLKLTRLLVRHGAKVTLSSRDGWSPLHLAAWSGRLDIFLFLLPLCGGSRR</sequence>
<dbReference type="Pfam" id="PF12796">
    <property type="entry name" value="Ank_2"/>
    <property type="match status" value="1"/>
</dbReference>
<dbReference type="Gene3D" id="1.25.40.20">
    <property type="entry name" value="Ankyrin repeat-containing domain"/>
    <property type="match status" value="1"/>
</dbReference>
<name>A0A7R8ZL97_9CRUS</name>
<dbReference type="SUPFAM" id="SSF48403">
    <property type="entry name" value="Ankyrin repeat"/>
    <property type="match status" value="1"/>
</dbReference>
<evidence type="ECO:0000313" key="3">
    <source>
        <dbReference type="EMBL" id="CAD7223518.1"/>
    </source>
</evidence>
<dbReference type="SMART" id="SM00248">
    <property type="entry name" value="ANK"/>
    <property type="match status" value="2"/>
</dbReference>
<dbReference type="GO" id="GO:0070531">
    <property type="term" value="C:BRCA1-A complex"/>
    <property type="evidence" value="ECO:0007669"/>
    <property type="project" value="TreeGrafter"/>
</dbReference>
<dbReference type="GO" id="GO:0085020">
    <property type="term" value="P:protein K6-linked ubiquitination"/>
    <property type="evidence" value="ECO:0007669"/>
    <property type="project" value="TreeGrafter"/>
</dbReference>
<dbReference type="GO" id="GO:0031436">
    <property type="term" value="C:BRCA1-BARD1 complex"/>
    <property type="evidence" value="ECO:0007669"/>
    <property type="project" value="TreeGrafter"/>
</dbReference>
<dbReference type="InterPro" id="IPR036770">
    <property type="entry name" value="Ankyrin_rpt-contain_sf"/>
</dbReference>
<dbReference type="OrthoDB" id="19014at2759"/>
<proteinExistence type="predicted"/>
<dbReference type="PANTHER" id="PTHR24171">
    <property type="entry name" value="ANKYRIN REPEAT DOMAIN-CONTAINING PROTEIN 39-RELATED"/>
    <property type="match status" value="1"/>
</dbReference>
<protein>
    <submittedName>
        <fullName evidence="3">Uncharacterized protein</fullName>
    </submittedName>
</protein>
<dbReference type="PROSITE" id="PS50297">
    <property type="entry name" value="ANK_REP_REGION"/>
    <property type="match status" value="2"/>
</dbReference>
<gene>
    <name evidence="3" type="ORF">CTOB1V02_LOCUS1502</name>
</gene>
<dbReference type="EMBL" id="OB660216">
    <property type="protein sequence ID" value="CAD7223518.1"/>
    <property type="molecule type" value="Genomic_DNA"/>
</dbReference>
<keyword evidence="1" id="KW-0677">Repeat</keyword>
<accession>A0A7R8ZL97</accession>
<organism evidence="3">
    <name type="scientific">Cyprideis torosa</name>
    <dbReference type="NCBI Taxonomy" id="163714"/>
    <lineage>
        <taxon>Eukaryota</taxon>
        <taxon>Metazoa</taxon>
        <taxon>Ecdysozoa</taxon>
        <taxon>Arthropoda</taxon>
        <taxon>Crustacea</taxon>
        <taxon>Oligostraca</taxon>
        <taxon>Ostracoda</taxon>
        <taxon>Podocopa</taxon>
        <taxon>Podocopida</taxon>
        <taxon>Cytherocopina</taxon>
        <taxon>Cytheroidea</taxon>
        <taxon>Cytherideidae</taxon>
        <taxon>Cyprideis</taxon>
    </lineage>
</organism>
<dbReference type="PANTHER" id="PTHR24171:SF8">
    <property type="entry name" value="BRCA1-ASSOCIATED RING DOMAIN PROTEIN 1"/>
    <property type="match status" value="1"/>
</dbReference>